<dbReference type="InterPro" id="IPR000531">
    <property type="entry name" value="Beta-barrel_TonB"/>
</dbReference>
<evidence type="ECO:0000259" key="11">
    <source>
        <dbReference type="Pfam" id="PF00593"/>
    </source>
</evidence>
<sequence>MSNGKGRLFAGAGLAALSFAAFAAPAYAQDATDEETQTTTVVEDPATSGAIVVTGSRIRRDEYTTAEPITVISAEEITQAGFNSATDALQSNAVTQGAGQINNAYGGFVTDGGTGANTLGLRGLGPSRTLVLLNGRRLAPGGTRGSVLAADLNVLPTAIIDRIEVLKAGSSSIYGSDAIAGVVNILTDQKLRGLNIDMQVNVPEVGAGVDSRVAASFGFQADRLSVIGSVEYRKRNKLARNDVSFFDCPVGGFLDGEGSEFGSGDSVGFDGSPCFTLDNGGVTINTLGAPTRDAVSRTTGAIGRFNRFVPAPGQTAGPFPGFQGVDFYSRDTFDPIQEEEPLITAAEIYTGYVSANYELGSLGNAEIYAELLGTRRNSSSPLYRQLSLDYVTGSPLLPASLRDGRFLNPNTTSNGKIVAARAFIGYGLTESEQQVDYVRASGGIRGDFFLSDWRYDAYVGKSWNDGSYAIESFLTDRLASSLDVVQNANGTFSCATQAINPNCVAAPALSAAVIGGNLPQAFRDYIVVNTVGETQFRETTFAFNIDGPLFEMPGGTAQLALGVEYRKQSINDQPDPNSINGNLYGLTAGTPTVGSDNVKEVFGELFVPILADVPFFYRLNATGSVRYTDYASYGSDVTYKIGGEWEPIRGVAFRGSYGTSYRAPALAEQFLGATSGFLGSGSDPCDDLPAAGAQSPTEQITARNCASIGIPVGFVQTSGISVFRVGGAEAGLAAETSKNWSVGVVVSPPLPEAIGRFSASLDYFDIKVSNGVSDLAGGTILSRCYSDPNFDPNAGFCRFVTRDPNQRLEVVSSYVNLSEDIVKGFEANARYSRDIFGGRMVLNANVTKYTEQSSRLFPEEFLSDANGIVTQPDWVGNFDLTFGLENVTFRYGLDWTDGDRNKTYDFFAFDEQTGTIDPDLVQSYRDSFYLETNDYFLHSASVQFDVDNFEFTMGVRNLLNTAPPQITAVGFSTVGNAPLYSGYDYRGRTFFANANFSF</sequence>
<evidence type="ECO:0000259" key="12">
    <source>
        <dbReference type="Pfam" id="PF07715"/>
    </source>
</evidence>
<keyword evidence="10" id="KW-0732">Signal</keyword>
<dbReference type="AlphaFoldDB" id="A0A6L7GFH3"/>
<dbReference type="PANTHER" id="PTHR47234:SF1">
    <property type="entry name" value="TONB-DEPENDENT RECEPTOR"/>
    <property type="match status" value="1"/>
</dbReference>
<evidence type="ECO:0000313" key="14">
    <source>
        <dbReference type="Proteomes" id="UP000473531"/>
    </source>
</evidence>
<dbReference type="Proteomes" id="UP000473531">
    <property type="component" value="Unassembled WGS sequence"/>
</dbReference>
<evidence type="ECO:0000256" key="5">
    <source>
        <dbReference type="ARBA" id="ARBA00023077"/>
    </source>
</evidence>
<dbReference type="Pfam" id="PF07715">
    <property type="entry name" value="Plug"/>
    <property type="match status" value="1"/>
</dbReference>
<dbReference type="PROSITE" id="PS52016">
    <property type="entry name" value="TONB_DEPENDENT_REC_3"/>
    <property type="match status" value="1"/>
</dbReference>
<evidence type="ECO:0000256" key="7">
    <source>
        <dbReference type="ARBA" id="ARBA00023237"/>
    </source>
</evidence>
<evidence type="ECO:0000313" key="13">
    <source>
        <dbReference type="EMBL" id="MXP13411.1"/>
    </source>
</evidence>
<dbReference type="Gene3D" id="2.170.130.10">
    <property type="entry name" value="TonB-dependent receptor, plug domain"/>
    <property type="match status" value="1"/>
</dbReference>
<dbReference type="EMBL" id="WTYU01000001">
    <property type="protein sequence ID" value="MXP13411.1"/>
    <property type="molecule type" value="Genomic_DNA"/>
</dbReference>
<dbReference type="InterPro" id="IPR036942">
    <property type="entry name" value="Beta-barrel_TonB_sf"/>
</dbReference>
<feature type="chain" id="PRO_5026779766" evidence="10">
    <location>
        <begin position="24"/>
        <end position="998"/>
    </location>
</feature>
<evidence type="ECO:0000256" key="1">
    <source>
        <dbReference type="ARBA" id="ARBA00004571"/>
    </source>
</evidence>
<evidence type="ECO:0000256" key="4">
    <source>
        <dbReference type="ARBA" id="ARBA00022692"/>
    </source>
</evidence>
<dbReference type="InterPro" id="IPR039426">
    <property type="entry name" value="TonB-dep_rcpt-like"/>
</dbReference>
<keyword evidence="4 8" id="KW-0812">Transmembrane</keyword>
<dbReference type="GO" id="GO:0009279">
    <property type="term" value="C:cell outer membrane"/>
    <property type="evidence" value="ECO:0007669"/>
    <property type="project" value="UniProtKB-SubCell"/>
</dbReference>
<reference evidence="13 14" key="1">
    <citation type="submission" date="2019-12" db="EMBL/GenBank/DDBJ databases">
        <title>Genomic-based taxomic classification of the family Erythrobacteraceae.</title>
        <authorList>
            <person name="Xu L."/>
        </authorList>
    </citation>
    <scope>NUCLEOTIDE SEQUENCE [LARGE SCALE GENOMIC DNA]</scope>
    <source>
        <strain evidence="13 14">KCTC 52259</strain>
    </source>
</reference>
<protein>
    <submittedName>
        <fullName evidence="13">TonB-dependent receptor</fullName>
    </submittedName>
</protein>
<evidence type="ECO:0000256" key="6">
    <source>
        <dbReference type="ARBA" id="ARBA00023136"/>
    </source>
</evidence>
<dbReference type="Pfam" id="PF00593">
    <property type="entry name" value="TonB_dep_Rec_b-barrel"/>
    <property type="match status" value="1"/>
</dbReference>
<dbReference type="OrthoDB" id="7614575at2"/>
<evidence type="ECO:0000256" key="3">
    <source>
        <dbReference type="ARBA" id="ARBA00022452"/>
    </source>
</evidence>
<feature type="signal peptide" evidence="10">
    <location>
        <begin position="1"/>
        <end position="23"/>
    </location>
</feature>
<comment type="subcellular location">
    <subcellularLocation>
        <location evidence="1 8">Cell outer membrane</location>
        <topology evidence="1 8">Multi-pass membrane protein</topology>
    </subcellularLocation>
</comment>
<dbReference type="InterPro" id="IPR012910">
    <property type="entry name" value="Plug_dom"/>
</dbReference>
<keyword evidence="7 8" id="KW-0998">Cell outer membrane</keyword>
<dbReference type="Gene3D" id="2.40.170.20">
    <property type="entry name" value="TonB-dependent receptor, beta-barrel domain"/>
    <property type="match status" value="1"/>
</dbReference>
<organism evidence="13 14">
    <name type="scientific">Allopontixanthobacter confluentis</name>
    <dbReference type="NCBI Taxonomy" id="1849021"/>
    <lineage>
        <taxon>Bacteria</taxon>
        <taxon>Pseudomonadati</taxon>
        <taxon>Pseudomonadota</taxon>
        <taxon>Alphaproteobacteria</taxon>
        <taxon>Sphingomonadales</taxon>
        <taxon>Erythrobacteraceae</taxon>
        <taxon>Allopontixanthobacter</taxon>
    </lineage>
</organism>
<name>A0A6L7GFH3_9SPHN</name>
<evidence type="ECO:0000256" key="8">
    <source>
        <dbReference type="PROSITE-ProRule" id="PRU01360"/>
    </source>
</evidence>
<keyword evidence="14" id="KW-1185">Reference proteome</keyword>
<dbReference type="InterPro" id="IPR037066">
    <property type="entry name" value="Plug_dom_sf"/>
</dbReference>
<gene>
    <name evidence="13" type="ORF">GRI44_01410</name>
</gene>
<evidence type="ECO:0000256" key="2">
    <source>
        <dbReference type="ARBA" id="ARBA00022448"/>
    </source>
</evidence>
<comment type="similarity">
    <text evidence="8 9">Belongs to the TonB-dependent receptor family.</text>
</comment>
<dbReference type="PANTHER" id="PTHR47234">
    <property type="match status" value="1"/>
</dbReference>
<feature type="domain" description="TonB-dependent receptor-like beta-barrel" evidence="11">
    <location>
        <begin position="438"/>
        <end position="958"/>
    </location>
</feature>
<keyword evidence="13" id="KW-0675">Receptor</keyword>
<dbReference type="SUPFAM" id="SSF56935">
    <property type="entry name" value="Porins"/>
    <property type="match status" value="1"/>
</dbReference>
<accession>A0A6L7GFH3</accession>
<keyword evidence="3 8" id="KW-1134">Transmembrane beta strand</keyword>
<keyword evidence="6 8" id="KW-0472">Membrane</keyword>
<feature type="domain" description="TonB-dependent receptor plug" evidence="12">
    <location>
        <begin position="63"/>
        <end position="182"/>
    </location>
</feature>
<proteinExistence type="inferred from homology"/>
<comment type="caution">
    <text evidence="13">The sequence shown here is derived from an EMBL/GenBank/DDBJ whole genome shotgun (WGS) entry which is preliminary data.</text>
</comment>
<keyword evidence="5 9" id="KW-0798">TonB box</keyword>
<evidence type="ECO:0000256" key="9">
    <source>
        <dbReference type="RuleBase" id="RU003357"/>
    </source>
</evidence>
<evidence type="ECO:0000256" key="10">
    <source>
        <dbReference type="SAM" id="SignalP"/>
    </source>
</evidence>
<keyword evidence="2 8" id="KW-0813">Transport</keyword>